<organism evidence="4 5">
    <name type="scientific">Halopseudomonas yangmingensis</name>
    <dbReference type="NCBI Taxonomy" id="1720063"/>
    <lineage>
        <taxon>Bacteria</taxon>
        <taxon>Pseudomonadati</taxon>
        <taxon>Pseudomonadota</taxon>
        <taxon>Gammaproteobacteria</taxon>
        <taxon>Pseudomonadales</taxon>
        <taxon>Pseudomonadaceae</taxon>
        <taxon>Halopseudomonas</taxon>
    </lineage>
</organism>
<evidence type="ECO:0000256" key="2">
    <source>
        <dbReference type="SAM" id="SignalP"/>
    </source>
</evidence>
<dbReference type="InterPro" id="IPR036837">
    <property type="entry name" value="Cation_efflux_CTD_sf"/>
</dbReference>
<dbReference type="Proteomes" id="UP000243629">
    <property type="component" value="Unassembled WGS sequence"/>
</dbReference>
<dbReference type="EMBL" id="FOUI01000003">
    <property type="protein sequence ID" value="SFM32087.1"/>
    <property type="molecule type" value="Genomic_DNA"/>
</dbReference>
<feature type="transmembrane region" description="Helical" evidence="1">
    <location>
        <begin position="50"/>
        <end position="72"/>
    </location>
</feature>
<gene>
    <name evidence="4" type="ORF">SAMN05216217_103140</name>
</gene>
<keyword evidence="5" id="KW-1185">Reference proteome</keyword>
<proteinExistence type="predicted"/>
<dbReference type="InterPro" id="IPR027470">
    <property type="entry name" value="Cation_efflux_CTD"/>
</dbReference>
<keyword evidence="2" id="KW-0732">Signal</keyword>
<dbReference type="SUPFAM" id="SSF160240">
    <property type="entry name" value="Cation efflux protein cytoplasmic domain-like"/>
    <property type="match status" value="1"/>
</dbReference>
<dbReference type="Pfam" id="PF16916">
    <property type="entry name" value="ZT_dimer"/>
    <property type="match status" value="1"/>
</dbReference>
<accession>A0A1I4PWB4</accession>
<name>A0A1I4PWB4_9GAMM</name>
<evidence type="ECO:0000256" key="1">
    <source>
        <dbReference type="SAM" id="Phobius"/>
    </source>
</evidence>
<feature type="chain" id="PRO_5017216735" evidence="2">
    <location>
        <begin position="22"/>
        <end position="143"/>
    </location>
</feature>
<evidence type="ECO:0000313" key="5">
    <source>
        <dbReference type="Proteomes" id="UP000243629"/>
    </source>
</evidence>
<dbReference type="OrthoDB" id="6105601at2"/>
<keyword evidence="1" id="KW-0812">Transmembrane</keyword>
<evidence type="ECO:0000259" key="3">
    <source>
        <dbReference type="Pfam" id="PF16916"/>
    </source>
</evidence>
<reference evidence="5" key="1">
    <citation type="submission" date="2016-10" db="EMBL/GenBank/DDBJ databases">
        <authorList>
            <person name="Varghese N."/>
            <person name="Submissions S."/>
        </authorList>
    </citation>
    <scope>NUCLEOTIDE SEQUENCE [LARGE SCALE GENOMIC DNA]</scope>
    <source>
        <strain evidence="5">DSM 24213</strain>
    </source>
</reference>
<dbReference type="Gene3D" id="3.30.70.1350">
    <property type="entry name" value="Cation efflux protein, cytoplasmic domain"/>
    <property type="match status" value="1"/>
</dbReference>
<sequence>MRLKPLASLLLSATLITQLSACGTVFYPERRGQISGEIDPGVAILNGIGLLFYLVPGIVAFAVDFATGAIYLPDARFSVAPQQLQQALDANGEVDLQKLQAILEQHTGQQLPLEQAHACGEQVRQRIEQRFPQADVLVHKDPA</sequence>
<keyword evidence="1" id="KW-0472">Membrane</keyword>
<dbReference type="AlphaFoldDB" id="A0A1I4PWB4"/>
<keyword evidence="1" id="KW-1133">Transmembrane helix</keyword>
<feature type="signal peptide" evidence="2">
    <location>
        <begin position="1"/>
        <end position="21"/>
    </location>
</feature>
<evidence type="ECO:0000313" key="4">
    <source>
        <dbReference type="EMBL" id="SFM32087.1"/>
    </source>
</evidence>
<dbReference type="STRING" id="1720063.SAMN05216217_103140"/>
<feature type="domain" description="Cation efflux protein cytoplasmic" evidence="3">
    <location>
        <begin position="110"/>
        <end position="142"/>
    </location>
</feature>
<dbReference type="RefSeq" id="WP_093473479.1">
    <property type="nucleotide sequence ID" value="NZ_FOUI01000003.1"/>
</dbReference>
<protein>
    <submittedName>
        <fullName evidence="4">Dimerisation domain of Zinc Transporter</fullName>
    </submittedName>
</protein>